<dbReference type="Pfam" id="PF25989">
    <property type="entry name" value="YknX_C"/>
    <property type="match status" value="1"/>
</dbReference>
<keyword evidence="6" id="KW-1185">Reference proteome</keyword>
<evidence type="ECO:0000259" key="4">
    <source>
        <dbReference type="Pfam" id="PF25989"/>
    </source>
</evidence>
<evidence type="ECO:0000313" key="6">
    <source>
        <dbReference type="Proteomes" id="UP000320160"/>
    </source>
</evidence>
<dbReference type="NCBIfam" id="TIGR01730">
    <property type="entry name" value="RND_mfp"/>
    <property type="match status" value="1"/>
</dbReference>
<dbReference type="PANTHER" id="PTHR30469">
    <property type="entry name" value="MULTIDRUG RESISTANCE PROTEIN MDTA"/>
    <property type="match status" value="1"/>
</dbReference>
<dbReference type="Gene3D" id="2.40.30.170">
    <property type="match status" value="1"/>
</dbReference>
<evidence type="ECO:0000256" key="1">
    <source>
        <dbReference type="ARBA" id="ARBA00009477"/>
    </source>
</evidence>
<comment type="caution">
    <text evidence="5">The sequence shown here is derived from an EMBL/GenBank/DDBJ whole genome shotgun (WGS) entry which is preliminary data.</text>
</comment>
<dbReference type="RefSeq" id="WP_143775149.1">
    <property type="nucleotide sequence ID" value="NZ_VKKU01000001.1"/>
</dbReference>
<evidence type="ECO:0000313" key="5">
    <source>
        <dbReference type="EMBL" id="TSB04277.1"/>
    </source>
</evidence>
<dbReference type="InterPro" id="IPR058792">
    <property type="entry name" value="Beta-barrel_RND_2"/>
</dbReference>
<dbReference type="Proteomes" id="UP000320160">
    <property type="component" value="Unassembled WGS sequence"/>
</dbReference>
<feature type="domain" description="CusB-like beta-barrel" evidence="3">
    <location>
        <begin position="188"/>
        <end position="261"/>
    </location>
</feature>
<evidence type="ECO:0000259" key="2">
    <source>
        <dbReference type="Pfam" id="PF25917"/>
    </source>
</evidence>
<dbReference type="Gene3D" id="2.40.420.20">
    <property type="match status" value="1"/>
</dbReference>
<dbReference type="GO" id="GO:0015562">
    <property type="term" value="F:efflux transmembrane transporter activity"/>
    <property type="evidence" value="ECO:0007669"/>
    <property type="project" value="TreeGrafter"/>
</dbReference>
<sequence>MSIRILPLLALLLTSCGGSEERRERPAPLVTTSTVSAQPFADRYIAVGNAFANEQVSVRAPVTERITQLAFTDGSFVRRGQTLAVLAQGQETASLASAQARAREAEQQLARVAELHRRGFATNASLDSQTAVAAAARAQANEAGASVGDRVVRAPFSGYASLRRISVGAVVSAGDEIATISDIGSIKLDFTIPETMLSRVATGQTITAKAAAYPDAMFNGAISAIDPVVNAQTRTATLRATLPNRNAMLKPGMLMSVTIESNARTSPAVPELSLVREGRASFVYAVDKDGKAKRMPVTTGARQGQMVEILSGLNAGDMIVTEGVVKLSDGIKVRLKKADGAPPSGSGRK</sequence>
<proteinExistence type="inferred from homology"/>
<dbReference type="InterPro" id="IPR058637">
    <property type="entry name" value="YknX-like_C"/>
</dbReference>
<dbReference type="Pfam" id="PF25954">
    <property type="entry name" value="Beta-barrel_RND_2"/>
    <property type="match status" value="1"/>
</dbReference>
<feature type="domain" description="YknX-like C-terminal permuted SH3-like" evidence="4">
    <location>
        <begin position="268"/>
        <end position="334"/>
    </location>
</feature>
<dbReference type="GO" id="GO:1990281">
    <property type="term" value="C:efflux pump complex"/>
    <property type="evidence" value="ECO:0007669"/>
    <property type="project" value="TreeGrafter"/>
</dbReference>
<reference evidence="5 6" key="1">
    <citation type="submission" date="2019-07" db="EMBL/GenBank/DDBJ databases">
        <authorList>
            <person name="Park M."/>
        </authorList>
    </citation>
    <scope>NUCLEOTIDE SEQUENCE [LARGE SCALE GENOMIC DNA]</scope>
    <source>
        <strain evidence="5 6">KCTC32445</strain>
    </source>
</reference>
<evidence type="ECO:0000259" key="3">
    <source>
        <dbReference type="Pfam" id="PF25954"/>
    </source>
</evidence>
<dbReference type="PANTHER" id="PTHR30469:SF11">
    <property type="entry name" value="BLL4320 PROTEIN"/>
    <property type="match status" value="1"/>
</dbReference>
<accession>A0A553WHU5</accession>
<organism evidence="5 6">
    <name type="scientific">Sphingorhabdus contaminans</name>
    <dbReference type="NCBI Taxonomy" id="1343899"/>
    <lineage>
        <taxon>Bacteria</taxon>
        <taxon>Pseudomonadati</taxon>
        <taxon>Pseudomonadota</taxon>
        <taxon>Alphaproteobacteria</taxon>
        <taxon>Sphingomonadales</taxon>
        <taxon>Sphingomonadaceae</taxon>
        <taxon>Sphingorhabdus</taxon>
    </lineage>
</organism>
<dbReference type="Gene3D" id="2.40.50.100">
    <property type="match status" value="1"/>
</dbReference>
<protein>
    <submittedName>
        <fullName evidence="5">Efflux RND transporter periplasmic adaptor subunit</fullName>
    </submittedName>
</protein>
<gene>
    <name evidence="5" type="ORF">FOM92_02245</name>
</gene>
<comment type="similarity">
    <text evidence="1">Belongs to the membrane fusion protein (MFP) (TC 8.A.1) family.</text>
</comment>
<dbReference type="FunFam" id="2.40.30.170:FF:000010">
    <property type="entry name" value="Efflux RND transporter periplasmic adaptor subunit"/>
    <property type="match status" value="1"/>
</dbReference>
<dbReference type="Gene3D" id="1.10.287.470">
    <property type="entry name" value="Helix hairpin bin"/>
    <property type="match status" value="1"/>
</dbReference>
<dbReference type="InterPro" id="IPR006143">
    <property type="entry name" value="RND_pump_MFP"/>
</dbReference>
<dbReference type="Pfam" id="PF25917">
    <property type="entry name" value="BSH_RND"/>
    <property type="match status" value="1"/>
</dbReference>
<dbReference type="EMBL" id="VKKU01000001">
    <property type="protein sequence ID" value="TSB04277.1"/>
    <property type="molecule type" value="Genomic_DNA"/>
</dbReference>
<name>A0A553WHU5_9SPHN</name>
<dbReference type="InterPro" id="IPR058625">
    <property type="entry name" value="MdtA-like_BSH"/>
</dbReference>
<dbReference type="SUPFAM" id="SSF111369">
    <property type="entry name" value="HlyD-like secretion proteins"/>
    <property type="match status" value="1"/>
</dbReference>
<dbReference type="PROSITE" id="PS51257">
    <property type="entry name" value="PROKAR_LIPOPROTEIN"/>
    <property type="match status" value="1"/>
</dbReference>
<dbReference type="AlphaFoldDB" id="A0A553WHU5"/>
<dbReference type="OrthoDB" id="9806939at2"/>
<feature type="domain" description="Multidrug resistance protein MdtA-like barrel-sandwich hybrid" evidence="2">
    <location>
        <begin position="54"/>
        <end position="179"/>
    </location>
</feature>